<keyword evidence="11" id="KW-0333">Golgi apparatus</keyword>
<comment type="similarity">
    <text evidence="3 11">Belongs to the glycosyltransferase 10 family.</text>
</comment>
<keyword evidence="4 11" id="KW-0328">Glycosyltransferase</keyword>
<feature type="transmembrane region" description="Helical" evidence="11">
    <location>
        <begin position="36"/>
        <end position="53"/>
    </location>
</feature>
<name>A0ABD0TEI2_LOXSC</name>
<evidence type="ECO:0000256" key="4">
    <source>
        <dbReference type="ARBA" id="ARBA00022676"/>
    </source>
</evidence>
<dbReference type="Proteomes" id="UP001549921">
    <property type="component" value="Unassembled WGS sequence"/>
</dbReference>
<evidence type="ECO:0000256" key="3">
    <source>
        <dbReference type="ARBA" id="ARBA00008919"/>
    </source>
</evidence>
<comment type="subcellular location">
    <subcellularLocation>
        <location evidence="1 11">Golgi apparatus</location>
        <location evidence="1 11">Golgi stack membrane</location>
        <topology evidence="1 11">Single-pass type II membrane protein</topology>
    </subcellularLocation>
</comment>
<keyword evidence="10" id="KW-0325">Glycoprotein</keyword>
<evidence type="ECO:0000313" key="15">
    <source>
        <dbReference type="Proteomes" id="UP001549921"/>
    </source>
</evidence>
<dbReference type="EC" id="2.4.1.-" evidence="11"/>
<dbReference type="PANTHER" id="PTHR11929">
    <property type="entry name" value="ALPHA- 1,3 -FUCOSYLTRANSFERASE"/>
    <property type="match status" value="1"/>
</dbReference>
<gene>
    <name evidence="14" type="ORF">ABMA28_015164</name>
</gene>
<dbReference type="FunFam" id="3.40.50.11660:FF:000002">
    <property type="entry name" value="Alpha-(1,3)-fucosyltransferase"/>
    <property type="match status" value="1"/>
</dbReference>
<keyword evidence="8 11" id="KW-1133">Transmembrane helix</keyword>
<evidence type="ECO:0000313" key="14">
    <source>
        <dbReference type="EMBL" id="KAL0841491.1"/>
    </source>
</evidence>
<keyword evidence="7" id="KW-0735">Signal-anchor</keyword>
<dbReference type="AlphaFoldDB" id="A0ABD0TEI2"/>
<evidence type="ECO:0000256" key="7">
    <source>
        <dbReference type="ARBA" id="ARBA00022968"/>
    </source>
</evidence>
<dbReference type="SUPFAM" id="SSF53756">
    <property type="entry name" value="UDP-Glycosyltransferase/glycogen phosphorylase"/>
    <property type="match status" value="1"/>
</dbReference>
<dbReference type="GO" id="GO:0008417">
    <property type="term" value="F:fucosyltransferase activity"/>
    <property type="evidence" value="ECO:0007669"/>
    <property type="project" value="UniProtKB-ARBA"/>
</dbReference>
<dbReference type="InterPro" id="IPR038577">
    <property type="entry name" value="GT10-like_C_sf"/>
</dbReference>
<dbReference type="PANTHER" id="PTHR11929:SF194">
    <property type="entry name" value="ALPHA-(1,3)-FUCOSYLTRANSFERASE 10"/>
    <property type="match status" value="1"/>
</dbReference>
<dbReference type="InterPro" id="IPR055270">
    <property type="entry name" value="Glyco_tran_10_C"/>
</dbReference>
<evidence type="ECO:0000259" key="13">
    <source>
        <dbReference type="Pfam" id="PF17039"/>
    </source>
</evidence>
<protein>
    <recommendedName>
        <fullName evidence="11">Fucosyltransferase</fullName>
        <ecNumber evidence="11">2.4.1.-</ecNumber>
    </recommendedName>
</protein>
<sequence>MCAKVLQALLNCVKYFTLRSIKIIVKFTSGILRNSVYKCLWILIAITVILYLACKCDLSRKNGATKIIPKHPVVVWWTLNFGGNVGTRTCSRNVKCDFLKDRNESDHYKVEAYLFYGSQIKLNDLPPRRPEDIWGLYHEESPRNLEELMHEPMLKLFNFSATFSRHSDVPFPLQYLESLEDITTLKHFVPSLEKNKLLTEIAPVMYLQTDCETSTERDAYVKELMKYIQVDSYGACLKNKELPEKFTKDYLNNLNENDFLNFVARYKFVIAIENGVCEDYVTEKFWRPIKVGSVPIYFGSPSIRDWLPNNKSAILLDDFTTPEILSKHLKKLLANDSLYEKYLEHKTKQIITNQKLVKELVERPYQTDGMDTVERFECFICEQLHNKENIGTNIVNKLHYNCPKPISALTLSVNPTNHWVYSWYYARDSAEKLYQRLTK</sequence>
<dbReference type="EMBL" id="JBEDNZ010000006">
    <property type="protein sequence ID" value="KAL0841491.1"/>
    <property type="molecule type" value="Genomic_DNA"/>
</dbReference>
<evidence type="ECO:0000256" key="1">
    <source>
        <dbReference type="ARBA" id="ARBA00004447"/>
    </source>
</evidence>
<feature type="domain" description="Fucosyltransferase C-terminal" evidence="12">
    <location>
        <begin position="204"/>
        <end position="396"/>
    </location>
</feature>
<keyword evidence="9 11" id="KW-0472">Membrane</keyword>
<evidence type="ECO:0000256" key="5">
    <source>
        <dbReference type="ARBA" id="ARBA00022679"/>
    </source>
</evidence>
<evidence type="ECO:0000256" key="11">
    <source>
        <dbReference type="RuleBase" id="RU003832"/>
    </source>
</evidence>
<dbReference type="GO" id="GO:0032580">
    <property type="term" value="C:Golgi cisterna membrane"/>
    <property type="evidence" value="ECO:0007669"/>
    <property type="project" value="UniProtKB-SubCell"/>
</dbReference>
<evidence type="ECO:0000256" key="10">
    <source>
        <dbReference type="ARBA" id="ARBA00023180"/>
    </source>
</evidence>
<proteinExistence type="inferred from homology"/>
<dbReference type="Pfam" id="PF00852">
    <property type="entry name" value="Glyco_transf_10"/>
    <property type="match status" value="1"/>
</dbReference>
<keyword evidence="6 11" id="KW-0812">Transmembrane</keyword>
<dbReference type="InterPro" id="IPR001503">
    <property type="entry name" value="Glyco_trans_10"/>
</dbReference>
<dbReference type="Pfam" id="PF17039">
    <property type="entry name" value="Glyco_tran_10_N"/>
    <property type="match status" value="1"/>
</dbReference>
<dbReference type="Gene3D" id="3.40.50.11660">
    <property type="entry name" value="Glycosyl transferase family 10, C-terminal domain"/>
    <property type="match status" value="1"/>
</dbReference>
<comment type="caution">
    <text evidence="14">The sequence shown here is derived from an EMBL/GenBank/DDBJ whole genome shotgun (WGS) entry which is preliminary data.</text>
</comment>
<feature type="domain" description="Fucosyltransferase N-terminal" evidence="13">
    <location>
        <begin position="70"/>
        <end position="172"/>
    </location>
</feature>
<reference evidence="14 15" key="1">
    <citation type="submission" date="2024-06" db="EMBL/GenBank/DDBJ databases">
        <title>A chromosome-level genome assembly of beet webworm, Loxostege sticticalis.</title>
        <authorList>
            <person name="Zhang Y."/>
        </authorList>
    </citation>
    <scope>NUCLEOTIDE SEQUENCE [LARGE SCALE GENOMIC DNA]</scope>
    <source>
        <strain evidence="14">AQ028</strain>
        <tissue evidence="14">Male pupae</tissue>
    </source>
</reference>
<dbReference type="InterPro" id="IPR031481">
    <property type="entry name" value="Glyco_tran_10_N"/>
</dbReference>
<keyword evidence="5 11" id="KW-0808">Transferase</keyword>
<evidence type="ECO:0000259" key="12">
    <source>
        <dbReference type="Pfam" id="PF00852"/>
    </source>
</evidence>
<evidence type="ECO:0000256" key="2">
    <source>
        <dbReference type="ARBA" id="ARBA00004922"/>
    </source>
</evidence>
<comment type="pathway">
    <text evidence="2">Protein modification; protein glycosylation.</text>
</comment>
<accession>A0ABD0TEI2</accession>
<evidence type="ECO:0000256" key="9">
    <source>
        <dbReference type="ARBA" id="ARBA00023136"/>
    </source>
</evidence>
<organism evidence="14 15">
    <name type="scientific">Loxostege sticticalis</name>
    <name type="common">Beet webworm moth</name>
    <dbReference type="NCBI Taxonomy" id="481309"/>
    <lineage>
        <taxon>Eukaryota</taxon>
        <taxon>Metazoa</taxon>
        <taxon>Ecdysozoa</taxon>
        <taxon>Arthropoda</taxon>
        <taxon>Hexapoda</taxon>
        <taxon>Insecta</taxon>
        <taxon>Pterygota</taxon>
        <taxon>Neoptera</taxon>
        <taxon>Endopterygota</taxon>
        <taxon>Lepidoptera</taxon>
        <taxon>Glossata</taxon>
        <taxon>Ditrysia</taxon>
        <taxon>Pyraloidea</taxon>
        <taxon>Crambidae</taxon>
        <taxon>Pyraustinae</taxon>
        <taxon>Loxostege</taxon>
    </lineage>
</organism>
<evidence type="ECO:0000256" key="6">
    <source>
        <dbReference type="ARBA" id="ARBA00022692"/>
    </source>
</evidence>
<evidence type="ECO:0000256" key="8">
    <source>
        <dbReference type="ARBA" id="ARBA00022989"/>
    </source>
</evidence>